<dbReference type="Pfam" id="PF00535">
    <property type="entry name" value="Glycos_transf_2"/>
    <property type="match status" value="1"/>
</dbReference>
<protein>
    <recommendedName>
        <fullName evidence="1">Glycosyltransferase 2-like domain-containing protein</fullName>
    </recommendedName>
</protein>
<dbReference type="Proteomes" id="UP000199608">
    <property type="component" value="Unassembled WGS sequence"/>
</dbReference>
<evidence type="ECO:0000313" key="2">
    <source>
        <dbReference type="EMBL" id="SDT85528.1"/>
    </source>
</evidence>
<dbReference type="RefSeq" id="WP_092231082.1">
    <property type="nucleotide sequence ID" value="NZ_FNLL01000002.1"/>
</dbReference>
<dbReference type="CDD" id="cd04179">
    <property type="entry name" value="DPM_DPG-synthase_like"/>
    <property type="match status" value="1"/>
</dbReference>
<dbReference type="InterPro" id="IPR029044">
    <property type="entry name" value="Nucleotide-diphossugar_trans"/>
</dbReference>
<sequence length="235" mass="26789">MKNSEIIIMPAYNEAKNIVKVVSSVKFLFPEYQVLVINDGSSDNTSELASEAGATVIDHPFNMGYGVAIQTGYKYAYRNGYNYLVQMDSDGQHAIEEISKLLANVTDGSCEIVFGSRYIEENGYKKSMFRYIGTLFFRILLGMMTGRKITDPTTGFQAMNRNVLKIFIKDLFPCDYPDADIMILLTEIGIKFKEIPVKMFNRNDGKSMHNNPFEVCYYLFKMSLSMCVTKIRKYS</sequence>
<accession>A0A1H2DSY3</accession>
<dbReference type="SUPFAM" id="SSF53448">
    <property type="entry name" value="Nucleotide-diphospho-sugar transferases"/>
    <property type="match status" value="1"/>
</dbReference>
<dbReference type="EMBL" id="FNLL01000002">
    <property type="protein sequence ID" value="SDT85528.1"/>
    <property type="molecule type" value="Genomic_DNA"/>
</dbReference>
<gene>
    <name evidence="2" type="ORF">SAMN04487931_10239</name>
</gene>
<evidence type="ECO:0000259" key="1">
    <source>
        <dbReference type="Pfam" id="PF00535"/>
    </source>
</evidence>
<dbReference type="InterPro" id="IPR001173">
    <property type="entry name" value="Glyco_trans_2-like"/>
</dbReference>
<feature type="domain" description="Glycosyltransferase 2-like" evidence="1">
    <location>
        <begin position="7"/>
        <end position="165"/>
    </location>
</feature>
<organism evidence="2 3">
    <name type="scientific">Desulfobacula phenolica</name>
    <dbReference type="NCBI Taxonomy" id="90732"/>
    <lineage>
        <taxon>Bacteria</taxon>
        <taxon>Pseudomonadati</taxon>
        <taxon>Thermodesulfobacteriota</taxon>
        <taxon>Desulfobacteria</taxon>
        <taxon>Desulfobacterales</taxon>
        <taxon>Desulfobacteraceae</taxon>
        <taxon>Desulfobacula</taxon>
    </lineage>
</organism>
<reference evidence="3" key="1">
    <citation type="submission" date="2016-10" db="EMBL/GenBank/DDBJ databases">
        <authorList>
            <person name="Varghese N."/>
            <person name="Submissions S."/>
        </authorList>
    </citation>
    <scope>NUCLEOTIDE SEQUENCE [LARGE SCALE GENOMIC DNA]</scope>
    <source>
        <strain evidence="3">DSM 3384</strain>
    </source>
</reference>
<dbReference type="PANTHER" id="PTHR48090">
    <property type="entry name" value="UNDECAPRENYL-PHOSPHATE 4-DEOXY-4-FORMAMIDO-L-ARABINOSE TRANSFERASE-RELATED"/>
    <property type="match status" value="1"/>
</dbReference>
<dbReference type="AlphaFoldDB" id="A0A1H2DSY3"/>
<dbReference type="InterPro" id="IPR050256">
    <property type="entry name" value="Glycosyltransferase_2"/>
</dbReference>
<keyword evidence="3" id="KW-1185">Reference proteome</keyword>
<evidence type="ECO:0000313" key="3">
    <source>
        <dbReference type="Proteomes" id="UP000199608"/>
    </source>
</evidence>
<name>A0A1H2DSY3_9BACT</name>
<proteinExistence type="predicted"/>
<dbReference type="PANTHER" id="PTHR48090:SF7">
    <property type="entry name" value="RFBJ PROTEIN"/>
    <property type="match status" value="1"/>
</dbReference>
<dbReference type="Gene3D" id="3.90.550.10">
    <property type="entry name" value="Spore Coat Polysaccharide Biosynthesis Protein SpsA, Chain A"/>
    <property type="match status" value="1"/>
</dbReference>